<comment type="cofactor">
    <cofactor evidence="7">
        <name>heme</name>
        <dbReference type="ChEBI" id="CHEBI:30413"/>
    </cofactor>
</comment>
<evidence type="ECO:0000313" key="10">
    <source>
        <dbReference type="Proteomes" id="UP000236161"/>
    </source>
</evidence>
<keyword evidence="6 8" id="KW-0503">Monooxygenase</keyword>
<dbReference type="EC" id="1.14.13.143" evidence="9"/>
<dbReference type="PANTHER" id="PTHR47955:SF8">
    <property type="entry name" value="CYTOCHROME P450 71D11-LIKE"/>
    <property type="match status" value="1"/>
</dbReference>
<dbReference type="GO" id="GO:0004497">
    <property type="term" value="F:monooxygenase activity"/>
    <property type="evidence" value="ECO:0007669"/>
    <property type="project" value="UniProtKB-KW"/>
</dbReference>
<evidence type="ECO:0000256" key="3">
    <source>
        <dbReference type="ARBA" id="ARBA00022723"/>
    </source>
</evidence>
<dbReference type="Gene3D" id="1.10.630.10">
    <property type="entry name" value="Cytochrome P450"/>
    <property type="match status" value="1"/>
</dbReference>
<dbReference type="GO" id="GO:0005506">
    <property type="term" value="F:iron ion binding"/>
    <property type="evidence" value="ECO:0007669"/>
    <property type="project" value="InterPro"/>
</dbReference>
<organism evidence="9 10">
    <name type="scientific">Apostasia shenzhenica</name>
    <dbReference type="NCBI Taxonomy" id="1088818"/>
    <lineage>
        <taxon>Eukaryota</taxon>
        <taxon>Viridiplantae</taxon>
        <taxon>Streptophyta</taxon>
        <taxon>Embryophyta</taxon>
        <taxon>Tracheophyta</taxon>
        <taxon>Spermatophyta</taxon>
        <taxon>Magnoliopsida</taxon>
        <taxon>Liliopsida</taxon>
        <taxon>Asparagales</taxon>
        <taxon>Orchidaceae</taxon>
        <taxon>Apostasioideae</taxon>
        <taxon>Apostasia</taxon>
    </lineage>
</organism>
<protein>
    <submittedName>
        <fullName evidence="9">Cytochrome P450 71D10</fullName>
        <ecNumber evidence="9">1.14.13.143</ecNumber>
    </submittedName>
</protein>
<evidence type="ECO:0000256" key="7">
    <source>
        <dbReference type="PIRSR" id="PIRSR602401-1"/>
    </source>
</evidence>
<dbReference type="AlphaFoldDB" id="A0A2I0B5C0"/>
<proteinExistence type="inferred from homology"/>
<dbReference type="InterPro" id="IPR017972">
    <property type="entry name" value="Cyt_P450_CS"/>
</dbReference>
<dbReference type="OrthoDB" id="765152at2759"/>
<dbReference type="Proteomes" id="UP000236161">
    <property type="component" value="Unassembled WGS sequence"/>
</dbReference>
<dbReference type="InterPro" id="IPR036396">
    <property type="entry name" value="Cyt_P450_sf"/>
</dbReference>
<dbReference type="PANTHER" id="PTHR47955">
    <property type="entry name" value="CYTOCHROME P450 FAMILY 71 PROTEIN"/>
    <property type="match status" value="1"/>
</dbReference>
<reference evidence="9 10" key="1">
    <citation type="journal article" date="2017" name="Nature">
        <title>The Apostasia genome and the evolution of orchids.</title>
        <authorList>
            <person name="Zhang G.Q."/>
            <person name="Liu K.W."/>
            <person name="Li Z."/>
            <person name="Lohaus R."/>
            <person name="Hsiao Y.Y."/>
            <person name="Niu S.C."/>
            <person name="Wang J.Y."/>
            <person name="Lin Y.C."/>
            <person name="Xu Q."/>
            <person name="Chen L.J."/>
            <person name="Yoshida K."/>
            <person name="Fujiwara S."/>
            <person name="Wang Z.W."/>
            <person name="Zhang Y.Q."/>
            <person name="Mitsuda N."/>
            <person name="Wang M."/>
            <person name="Liu G.H."/>
            <person name="Pecoraro L."/>
            <person name="Huang H.X."/>
            <person name="Xiao X.J."/>
            <person name="Lin M."/>
            <person name="Wu X.Y."/>
            <person name="Wu W.L."/>
            <person name="Chen Y.Y."/>
            <person name="Chang S.B."/>
            <person name="Sakamoto S."/>
            <person name="Ohme-Takagi M."/>
            <person name="Yagi M."/>
            <person name="Zeng S.J."/>
            <person name="Shen C.Y."/>
            <person name="Yeh C.M."/>
            <person name="Luo Y.B."/>
            <person name="Tsai W.C."/>
            <person name="Van de Peer Y."/>
            <person name="Liu Z.J."/>
        </authorList>
    </citation>
    <scope>NUCLEOTIDE SEQUENCE [LARGE SCALE GENOMIC DNA]</scope>
    <source>
        <strain evidence="10">cv. Shenzhen</strain>
        <tissue evidence="9">Stem</tissue>
    </source>
</reference>
<dbReference type="InterPro" id="IPR001128">
    <property type="entry name" value="Cyt_P450"/>
</dbReference>
<evidence type="ECO:0000256" key="2">
    <source>
        <dbReference type="ARBA" id="ARBA00022617"/>
    </source>
</evidence>
<comment type="similarity">
    <text evidence="1 8">Belongs to the cytochrome P450 family.</text>
</comment>
<evidence type="ECO:0000256" key="1">
    <source>
        <dbReference type="ARBA" id="ARBA00010617"/>
    </source>
</evidence>
<dbReference type="SUPFAM" id="SSF48264">
    <property type="entry name" value="Cytochrome P450"/>
    <property type="match status" value="1"/>
</dbReference>
<dbReference type="EMBL" id="KZ451911">
    <property type="protein sequence ID" value="PKA62982.1"/>
    <property type="molecule type" value="Genomic_DNA"/>
</dbReference>
<dbReference type="PROSITE" id="PS00086">
    <property type="entry name" value="CYTOCHROME_P450"/>
    <property type="match status" value="1"/>
</dbReference>
<keyword evidence="10" id="KW-1185">Reference proteome</keyword>
<evidence type="ECO:0000256" key="4">
    <source>
        <dbReference type="ARBA" id="ARBA00023002"/>
    </source>
</evidence>
<dbReference type="Pfam" id="PF00067">
    <property type="entry name" value="p450"/>
    <property type="match status" value="1"/>
</dbReference>
<keyword evidence="2 7" id="KW-0349">Heme</keyword>
<evidence type="ECO:0000256" key="8">
    <source>
        <dbReference type="RuleBase" id="RU000461"/>
    </source>
</evidence>
<dbReference type="PRINTS" id="PR00463">
    <property type="entry name" value="EP450I"/>
</dbReference>
<dbReference type="GO" id="GO:0020037">
    <property type="term" value="F:heme binding"/>
    <property type="evidence" value="ECO:0007669"/>
    <property type="project" value="InterPro"/>
</dbReference>
<feature type="binding site" description="axial binding residue" evidence="7">
    <location>
        <position position="466"/>
    </location>
    <ligand>
        <name>heme</name>
        <dbReference type="ChEBI" id="CHEBI:30413"/>
    </ligand>
    <ligandPart>
        <name>Fe</name>
        <dbReference type="ChEBI" id="CHEBI:18248"/>
    </ligandPart>
</feature>
<evidence type="ECO:0000256" key="6">
    <source>
        <dbReference type="ARBA" id="ARBA00023033"/>
    </source>
</evidence>
<keyword evidence="4 8" id="KW-0560">Oxidoreductase</keyword>
<dbReference type="FunFam" id="1.10.630.10:FF:000043">
    <property type="entry name" value="Cytochrome P450 99A2"/>
    <property type="match status" value="1"/>
</dbReference>
<dbReference type="GO" id="GO:0016705">
    <property type="term" value="F:oxidoreductase activity, acting on paired donors, with incorporation or reduction of molecular oxygen"/>
    <property type="evidence" value="ECO:0007669"/>
    <property type="project" value="InterPro"/>
</dbReference>
<keyword evidence="3 7" id="KW-0479">Metal-binding</keyword>
<dbReference type="PRINTS" id="PR00385">
    <property type="entry name" value="P450"/>
</dbReference>
<keyword evidence="5 7" id="KW-0408">Iron</keyword>
<dbReference type="STRING" id="1088818.A0A2I0B5C0"/>
<gene>
    <name evidence="9" type="primary">CYP71D10</name>
    <name evidence="9" type="ORF">AXF42_Ash007778</name>
</gene>
<dbReference type="CDD" id="cd11072">
    <property type="entry name" value="CYP71-like"/>
    <property type="match status" value="1"/>
</dbReference>
<evidence type="ECO:0000313" key="9">
    <source>
        <dbReference type="EMBL" id="PKA62982.1"/>
    </source>
</evidence>
<evidence type="ECO:0000256" key="5">
    <source>
        <dbReference type="ARBA" id="ARBA00023004"/>
    </source>
</evidence>
<accession>A0A2I0B5C0</accession>
<dbReference type="InterPro" id="IPR002401">
    <property type="entry name" value="Cyt_P450_E_grp-I"/>
</dbReference>
<sequence length="530" mass="59768">MELVIISIALILITAFLRRLRKLNAGNAAQLRRSSGKQVPGPWNLPVVGGIHRLLGPRPPHHYLRLLSLSFGPIMRLKLGEINAVIISSSEGAREIMKTHDVAFASRPTNATTDKLLYGSNDIIFGRQGDFWHQMRRICTLELLSSKRVRSFRAIREEEVSNLIRYIAAAAGDVVDLSSKFAEVANDITARAVIGGKCSNQRLFLSALHDAVVLASGLANVFNLFPSLPGFVGRIAGFQQKAERCHQKLDGIAEKILEEHRRKRRSCGDFVQKVSLPNHDIYDTRDDILDVLLRIQQDGGLRFPLTTDHIKAVVNDMLMAGSETSATTLEWAMSELVRHPEAMSKAQREVEVLLLDANWKTKLIIDEDILTHEKLSYLRMVIKETFRLHPPVPLLLPRENQERCEVMGYDIPAKTTVMVNAWAIGRDPAYWEEPEAFRPERFERSGRDFKGADFEFIPFGSGRRICPGIHFGLAIVEMVMANLLYYFDWERVGGTEEGEELDMAETFGLAAKRKTPLCLLARPRIPFHAE</sequence>
<name>A0A2I0B5C0_9ASPA</name>